<dbReference type="RefSeq" id="WP_209662874.1">
    <property type="nucleotide sequence ID" value="NZ_JAGGMS010000001.1"/>
</dbReference>
<comment type="caution">
    <text evidence="5">The sequence shown here is derived from an EMBL/GenBank/DDBJ whole genome shotgun (WGS) entry which is preliminary data.</text>
</comment>
<dbReference type="Pfam" id="PF08241">
    <property type="entry name" value="Methyltransf_11"/>
    <property type="match status" value="1"/>
</dbReference>
<dbReference type="PANTHER" id="PTHR43464:SF19">
    <property type="entry name" value="UBIQUINONE BIOSYNTHESIS O-METHYLTRANSFERASE, MITOCHONDRIAL"/>
    <property type="match status" value="1"/>
</dbReference>
<dbReference type="Gene3D" id="3.40.50.150">
    <property type="entry name" value="Vaccinia Virus protein VP39"/>
    <property type="match status" value="1"/>
</dbReference>
<dbReference type="GO" id="GO:0008168">
    <property type="term" value="F:methyltransferase activity"/>
    <property type="evidence" value="ECO:0007669"/>
    <property type="project" value="UniProtKB-KW"/>
</dbReference>
<dbReference type="InterPro" id="IPR013216">
    <property type="entry name" value="Methyltransf_11"/>
</dbReference>
<evidence type="ECO:0000256" key="3">
    <source>
        <dbReference type="ARBA" id="ARBA00022691"/>
    </source>
</evidence>
<evidence type="ECO:0000256" key="2">
    <source>
        <dbReference type="ARBA" id="ARBA00022679"/>
    </source>
</evidence>
<dbReference type="Proteomes" id="UP000741013">
    <property type="component" value="Unassembled WGS sequence"/>
</dbReference>
<reference evidence="5 6" key="1">
    <citation type="submission" date="2021-03" db="EMBL/GenBank/DDBJ databases">
        <title>Sequencing the genomes of 1000 actinobacteria strains.</title>
        <authorList>
            <person name="Klenk H.-P."/>
        </authorList>
    </citation>
    <scope>NUCLEOTIDE SEQUENCE [LARGE SCALE GENOMIC DNA]</scope>
    <source>
        <strain evidence="5 6">DSM 45510</strain>
    </source>
</reference>
<gene>
    <name evidence="5" type="ORF">JOM49_000638</name>
</gene>
<dbReference type="GO" id="GO:0032259">
    <property type="term" value="P:methylation"/>
    <property type="evidence" value="ECO:0007669"/>
    <property type="project" value="UniProtKB-KW"/>
</dbReference>
<keyword evidence="2" id="KW-0808">Transferase</keyword>
<feature type="domain" description="Methyltransferase type 11" evidence="4">
    <location>
        <begin position="56"/>
        <end position="149"/>
    </location>
</feature>
<keyword evidence="1 5" id="KW-0489">Methyltransferase</keyword>
<evidence type="ECO:0000313" key="5">
    <source>
        <dbReference type="EMBL" id="MBP2179112.1"/>
    </source>
</evidence>
<dbReference type="InterPro" id="IPR029063">
    <property type="entry name" value="SAM-dependent_MTases_sf"/>
</dbReference>
<name>A0ABS4PI67_9PSEU</name>
<accession>A0ABS4PI67</accession>
<dbReference type="SUPFAM" id="SSF53335">
    <property type="entry name" value="S-adenosyl-L-methionine-dependent methyltransferases"/>
    <property type="match status" value="1"/>
</dbReference>
<dbReference type="CDD" id="cd02440">
    <property type="entry name" value="AdoMet_MTases"/>
    <property type="match status" value="1"/>
</dbReference>
<evidence type="ECO:0000259" key="4">
    <source>
        <dbReference type="Pfam" id="PF08241"/>
    </source>
</evidence>
<evidence type="ECO:0000313" key="6">
    <source>
        <dbReference type="Proteomes" id="UP000741013"/>
    </source>
</evidence>
<keyword evidence="6" id="KW-1185">Reference proteome</keyword>
<proteinExistence type="predicted"/>
<evidence type="ECO:0000256" key="1">
    <source>
        <dbReference type="ARBA" id="ARBA00022603"/>
    </source>
</evidence>
<dbReference type="EMBL" id="JAGGMS010000001">
    <property type="protein sequence ID" value="MBP2179112.1"/>
    <property type="molecule type" value="Genomic_DNA"/>
</dbReference>
<dbReference type="PANTHER" id="PTHR43464">
    <property type="entry name" value="METHYLTRANSFERASE"/>
    <property type="match status" value="1"/>
</dbReference>
<keyword evidence="3" id="KW-0949">S-adenosyl-L-methionine</keyword>
<protein>
    <submittedName>
        <fullName evidence="5">SAM-dependent methyltransferase</fullName>
    </submittedName>
</protein>
<organism evidence="5 6">
    <name type="scientific">Amycolatopsis magusensis</name>
    <dbReference type="NCBI Taxonomy" id="882444"/>
    <lineage>
        <taxon>Bacteria</taxon>
        <taxon>Bacillati</taxon>
        <taxon>Actinomycetota</taxon>
        <taxon>Actinomycetes</taxon>
        <taxon>Pseudonocardiales</taxon>
        <taxon>Pseudonocardiaceae</taxon>
        <taxon>Amycolatopsis</taxon>
    </lineage>
</organism>
<sequence length="209" mass="22904">MHLNEDTTGRITRATRKLYNEHADEYAVTTATLDQFPGLDRDLDRFAVALPAGPVLDLGCGVGRDTEYLGCRGLVVVAGDVSERMLELTRSRCAPAGVVQLDLLDLPFPGAVFAGVWACASVLHVPRGDHRRSFTEMHRVLRPGGRAAISLQAGKFEGWKDGKRLACARWFSQRVPESVEAELRSVGFASTTVHRSSRDTWFIATGHKG</sequence>